<proteinExistence type="predicted"/>
<dbReference type="InterPro" id="IPR013022">
    <property type="entry name" value="Xyl_isomerase-like_TIM-brl"/>
</dbReference>
<evidence type="ECO:0000313" key="3">
    <source>
        <dbReference type="Proteomes" id="UP001149140"/>
    </source>
</evidence>
<dbReference type="RefSeq" id="WP_270040220.1">
    <property type="nucleotide sequence ID" value="NZ_JAPDOD010000008.1"/>
</dbReference>
<reference evidence="2" key="1">
    <citation type="submission" date="2022-10" db="EMBL/GenBank/DDBJ databases">
        <title>The WGS of Solirubrobacter ginsenosidimutans DSM 21036.</title>
        <authorList>
            <person name="Jiang Z."/>
        </authorList>
    </citation>
    <scope>NUCLEOTIDE SEQUENCE</scope>
    <source>
        <strain evidence="2">DSM 21036</strain>
    </source>
</reference>
<dbReference type="SUPFAM" id="SSF51658">
    <property type="entry name" value="Xylose isomerase-like"/>
    <property type="match status" value="1"/>
</dbReference>
<evidence type="ECO:0000259" key="1">
    <source>
        <dbReference type="Pfam" id="PF01261"/>
    </source>
</evidence>
<dbReference type="Pfam" id="PF01261">
    <property type="entry name" value="AP_endonuc_2"/>
    <property type="match status" value="1"/>
</dbReference>
<dbReference type="Gene3D" id="3.20.20.150">
    <property type="entry name" value="Divalent-metal-dependent TIM barrel enzymes"/>
    <property type="match status" value="1"/>
</dbReference>
<dbReference type="AlphaFoldDB" id="A0A9X3MTM8"/>
<dbReference type="EMBL" id="JAPDOD010000008">
    <property type="protein sequence ID" value="MDA0161058.1"/>
    <property type="molecule type" value="Genomic_DNA"/>
</dbReference>
<comment type="caution">
    <text evidence="2">The sequence shown here is derived from an EMBL/GenBank/DDBJ whole genome shotgun (WGS) entry which is preliminary data.</text>
</comment>
<evidence type="ECO:0000313" key="2">
    <source>
        <dbReference type="EMBL" id="MDA0161058.1"/>
    </source>
</evidence>
<accession>A0A9X3MTM8</accession>
<keyword evidence="3" id="KW-1185">Reference proteome</keyword>
<dbReference type="InterPro" id="IPR036237">
    <property type="entry name" value="Xyl_isomerase-like_sf"/>
</dbReference>
<dbReference type="NCBIfam" id="NF035939">
    <property type="entry name" value="TIM_EboE"/>
    <property type="match status" value="1"/>
</dbReference>
<dbReference type="Proteomes" id="UP001149140">
    <property type="component" value="Unassembled WGS sequence"/>
</dbReference>
<name>A0A9X3MTM8_9ACTN</name>
<sequence>MRLRHADGSLLHLAYCSNVHPADDLDGVAAQLERYTARVRAKLDVPVLGIGLWVAAPALADAAAADRLASQLARLSLEVVTLNGFPYKAFHAPVVKRDVYWPHWAQEDRRQYTLGLARLLAKLLPDDVVEGSISTLPLGWREGWDDAAQDAALRALADLAVELEEIEAATGKRIRLALEPEPGCTVETIAQACDAIGGLAPDWIGVCLDACHLAVQFEDPVEAVALMAASDVAIVKTQVSSALRVPSPGTAEGRELLARFNEPKFLHQVRECVNSHVEGTDDLPEALEGGLPGEREWRVHFHVPVNSAEHTTQDELSATLAALAGGTAPLTRHFEVETYTWSVMRDAPQDDEGLVAGLAGELEWTRDRLVALGAEVLG</sequence>
<organism evidence="2 3">
    <name type="scientific">Solirubrobacter ginsenosidimutans</name>
    <dbReference type="NCBI Taxonomy" id="490573"/>
    <lineage>
        <taxon>Bacteria</taxon>
        <taxon>Bacillati</taxon>
        <taxon>Actinomycetota</taxon>
        <taxon>Thermoleophilia</taxon>
        <taxon>Solirubrobacterales</taxon>
        <taxon>Solirubrobacteraceae</taxon>
        <taxon>Solirubrobacter</taxon>
    </lineage>
</organism>
<gene>
    <name evidence="2" type="primary">eboE</name>
    <name evidence="2" type="ORF">OM076_12335</name>
</gene>
<feature type="domain" description="Xylose isomerase-like TIM barrel" evidence="1">
    <location>
        <begin position="61"/>
        <end position="241"/>
    </location>
</feature>
<protein>
    <submittedName>
        <fullName evidence="2">Metabolite traffic protein EboE</fullName>
    </submittedName>
</protein>